<reference evidence="2" key="2">
    <citation type="journal article" date="2015" name="Fish Shellfish Immunol.">
        <title>Early steps in the European eel (Anguilla anguilla)-Vibrio vulnificus interaction in the gills: Role of the RtxA13 toxin.</title>
        <authorList>
            <person name="Callol A."/>
            <person name="Pajuelo D."/>
            <person name="Ebbesson L."/>
            <person name="Teles M."/>
            <person name="MacKenzie S."/>
            <person name="Amaro C."/>
        </authorList>
    </citation>
    <scope>NUCLEOTIDE SEQUENCE</scope>
</reference>
<reference evidence="2" key="1">
    <citation type="submission" date="2014-11" db="EMBL/GenBank/DDBJ databases">
        <authorList>
            <person name="Amaro Gonzalez C."/>
        </authorList>
    </citation>
    <scope>NUCLEOTIDE SEQUENCE</scope>
</reference>
<dbReference type="AlphaFoldDB" id="A0A0E9UZZ5"/>
<evidence type="ECO:0000313" key="2">
    <source>
        <dbReference type="EMBL" id="JAH70745.1"/>
    </source>
</evidence>
<evidence type="ECO:0000256" key="1">
    <source>
        <dbReference type="SAM" id="MobiDB-lite"/>
    </source>
</evidence>
<dbReference type="EMBL" id="GBXM01037832">
    <property type="protein sequence ID" value="JAH70745.1"/>
    <property type="molecule type" value="Transcribed_RNA"/>
</dbReference>
<organism evidence="2">
    <name type="scientific">Anguilla anguilla</name>
    <name type="common">European freshwater eel</name>
    <name type="synonym">Muraena anguilla</name>
    <dbReference type="NCBI Taxonomy" id="7936"/>
    <lineage>
        <taxon>Eukaryota</taxon>
        <taxon>Metazoa</taxon>
        <taxon>Chordata</taxon>
        <taxon>Craniata</taxon>
        <taxon>Vertebrata</taxon>
        <taxon>Euteleostomi</taxon>
        <taxon>Actinopterygii</taxon>
        <taxon>Neopterygii</taxon>
        <taxon>Teleostei</taxon>
        <taxon>Anguilliformes</taxon>
        <taxon>Anguillidae</taxon>
        <taxon>Anguilla</taxon>
    </lineage>
</organism>
<protein>
    <submittedName>
        <fullName evidence="2">Uncharacterized protein</fullName>
    </submittedName>
</protein>
<sequence length="41" mass="4367">MQGNSQLVGSNQGLGVLLRDTSTRTGSKWQPSDCQTITITS</sequence>
<feature type="compositionally biased region" description="Polar residues" evidence="1">
    <location>
        <begin position="23"/>
        <end position="41"/>
    </location>
</feature>
<feature type="region of interest" description="Disordered" evidence="1">
    <location>
        <begin position="22"/>
        <end position="41"/>
    </location>
</feature>
<accession>A0A0E9UZZ5</accession>
<name>A0A0E9UZZ5_ANGAN</name>
<proteinExistence type="predicted"/>